<dbReference type="AlphaFoldDB" id="A0A640STP1"/>
<accession>A0A640STP1</accession>
<organism evidence="1 2">
    <name type="scientific">Streptomyces glebosus</name>
    <dbReference type="NCBI Taxonomy" id="249580"/>
    <lineage>
        <taxon>Bacteria</taxon>
        <taxon>Bacillati</taxon>
        <taxon>Actinomycetota</taxon>
        <taxon>Actinomycetes</taxon>
        <taxon>Kitasatosporales</taxon>
        <taxon>Streptomycetaceae</taxon>
        <taxon>Streptomyces</taxon>
    </lineage>
</organism>
<dbReference type="SUPFAM" id="SSF140453">
    <property type="entry name" value="EsxAB dimer-like"/>
    <property type="match status" value="1"/>
</dbReference>
<dbReference type="RefSeq" id="WP_190144096.1">
    <property type="nucleotide sequence ID" value="NZ_BLIO01000001.1"/>
</dbReference>
<dbReference type="Gene3D" id="1.10.287.1060">
    <property type="entry name" value="ESAT-6-like"/>
    <property type="match status" value="1"/>
</dbReference>
<evidence type="ECO:0000313" key="2">
    <source>
        <dbReference type="Proteomes" id="UP000430079"/>
    </source>
</evidence>
<dbReference type="InterPro" id="IPR036689">
    <property type="entry name" value="ESAT-6-like_sf"/>
</dbReference>
<keyword evidence="2" id="KW-1185">Reference proteome</keyword>
<proteinExistence type="predicted"/>
<reference evidence="1 2" key="1">
    <citation type="submission" date="2019-12" db="EMBL/GenBank/DDBJ databases">
        <title>Whole genome shotgun sequence of Streptomyces hygroscopicus subsp. glebosus NBRC 13786.</title>
        <authorList>
            <person name="Ichikawa N."/>
            <person name="Kimura A."/>
            <person name="Kitahashi Y."/>
            <person name="Komaki H."/>
            <person name="Tamura T."/>
        </authorList>
    </citation>
    <scope>NUCLEOTIDE SEQUENCE [LARGE SCALE GENOMIC DNA]</scope>
    <source>
        <strain evidence="1 2">NBRC 13786</strain>
    </source>
</reference>
<evidence type="ECO:0000313" key="1">
    <source>
        <dbReference type="EMBL" id="GFE14809.1"/>
    </source>
</evidence>
<gene>
    <name evidence="1" type="ORF">Sgleb_28560</name>
</gene>
<comment type="caution">
    <text evidence="1">The sequence shown here is derived from an EMBL/GenBank/DDBJ whole genome shotgun (WGS) entry which is preliminary data.</text>
</comment>
<sequence>MGGRFKADVDQLGQFLKTLEGCVKELNEARTALSHVRADQIGTDELDEACDGFQERWKYGSEQTKKMVDAIGKGVKANKQNYEEVEEALEKTLKAITKKATSGHGGSK</sequence>
<dbReference type="EMBL" id="BLIO01000001">
    <property type="protein sequence ID" value="GFE14809.1"/>
    <property type="molecule type" value="Genomic_DNA"/>
</dbReference>
<protein>
    <submittedName>
        <fullName evidence="1">Uncharacterized protein</fullName>
    </submittedName>
</protein>
<dbReference type="Proteomes" id="UP000430079">
    <property type="component" value="Unassembled WGS sequence"/>
</dbReference>
<name>A0A640STP1_9ACTN</name>